<dbReference type="InterPro" id="IPR001647">
    <property type="entry name" value="HTH_TetR"/>
</dbReference>
<proteinExistence type="predicted"/>
<protein>
    <submittedName>
        <fullName evidence="6">TetR family transcriptional regulator</fullName>
    </submittedName>
</protein>
<feature type="domain" description="HTH tetR-type" evidence="5">
    <location>
        <begin position="8"/>
        <end position="68"/>
    </location>
</feature>
<dbReference type="GeneID" id="57142975"/>
<evidence type="ECO:0000256" key="3">
    <source>
        <dbReference type="ARBA" id="ARBA00023163"/>
    </source>
</evidence>
<keyword evidence="1" id="KW-0805">Transcription regulation</keyword>
<dbReference type="SUPFAM" id="SSF46689">
    <property type="entry name" value="Homeodomain-like"/>
    <property type="match status" value="1"/>
</dbReference>
<evidence type="ECO:0000313" key="6">
    <source>
        <dbReference type="EMBL" id="GEB44317.1"/>
    </source>
</evidence>
<keyword evidence="2 4" id="KW-0238">DNA-binding</keyword>
<dbReference type="OrthoDB" id="3691941at2"/>
<evidence type="ECO:0000259" key="5">
    <source>
        <dbReference type="PROSITE" id="PS50977"/>
    </source>
</evidence>
<sequence>MPSPRRRTARDDELLTASVRAFAARGYFGTSTAQVASEMGVSQPYVIRTFGSKLELFVRTHAHAGAEITRAFRGASGAGFDPDRLGAAYRELVLSRPEAVLVWAHAFSAATAEPEIGVESRRQFDEVYRTLRDAGASDLDLWAFMGRGMLMNNLLLMQAPHFGDRYDFGPLVDLVFGPRPATPRGAAGAPRLDQE</sequence>
<gene>
    <name evidence="6" type="ORF">MTE01_02620</name>
</gene>
<accession>A0A4Y3QH68</accession>
<dbReference type="PANTHER" id="PTHR30055:SF234">
    <property type="entry name" value="HTH-TYPE TRANSCRIPTIONAL REGULATOR BETI"/>
    <property type="match status" value="1"/>
</dbReference>
<evidence type="ECO:0000256" key="1">
    <source>
        <dbReference type="ARBA" id="ARBA00023015"/>
    </source>
</evidence>
<name>A0A4Y3QH68_MICTE</name>
<evidence type="ECO:0000313" key="7">
    <source>
        <dbReference type="Proteomes" id="UP000319525"/>
    </source>
</evidence>
<dbReference type="EMBL" id="BJML01000001">
    <property type="protein sequence ID" value="GEB44317.1"/>
    <property type="molecule type" value="Genomic_DNA"/>
</dbReference>
<dbReference type="RefSeq" id="WP_103206580.1">
    <property type="nucleotide sequence ID" value="NZ_BJML01000001.1"/>
</dbReference>
<evidence type="ECO:0000256" key="4">
    <source>
        <dbReference type="PROSITE-ProRule" id="PRU00335"/>
    </source>
</evidence>
<dbReference type="InterPro" id="IPR009057">
    <property type="entry name" value="Homeodomain-like_sf"/>
</dbReference>
<dbReference type="Gene3D" id="1.10.357.10">
    <property type="entry name" value="Tetracycline Repressor, domain 2"/>
    <property type="match status" value="1"/>
</dbReference>
<comment type="caution">
    <text evidence="6">The sequence shown here is derived from an EMBL/GenBank/DDBJ whole genome shotgun (WGS) entry which is preliminary data.</text>
</comment>
<feature type="DNA-binding region" description="H-T-H motif" evidence="4">
    <location>
        <begin position="31"/>
        <end position="50"/>
    </location>
</feature>
<organism evidence="6 7">
    <name type="scientific">Microbacterium testaceum</name>
    <name type="common">Aureobacterium testaceum</name>
    <name type="synonym">Brevibacterium testaceum</name>
    <dbReference type="NCBI Taxonomy" id="2033"/>
    <lineage>
        <taxon>Bacteria</taxon>
        <taxon>Bacillati</taxon>
        <taxon>Actinomycetota</taxon>
        <taxon>Actinomycetes</taxon>
        <taxon>Micrococcales</taxon>
        <taxon>Microbacteriaceae</taxon>
        <taxon>Microbacterium</taxon>
    </lineage>
</organism>
<dbReference type="PROSITE" id="PS50977">
    <property type="entry name" value="HTH_TETR_2"/>
    <property type="match status" value="1"/>
</dbReference>
<keyword evidence="3" id="KW-0804">Transcription</keyword>
<dbReference type="GO" id="GO:0000976">
    <property type="term" value="F:transcription cis-regulatory region binding"/>
    <property type="evidence" value="ECO:0007669"/>
    <property type="project" value="TreeGrafter"/>
</dbReference>
<evidence type="ECO:0000256" key="2">
    <source>
        <dbReference type="ARBA" id="ARBA00023125"/>
    </source>
</evidence>
<reference evidence="6 7" key="1">
    <citation type="submission" date="2019-06" db="EMBL/GenBank/DDBJ databases">
        <title>Whole genome shotgun sequence of Microbacterium testaceum NBRC 12675.</title>
        <authorList>
            <person name="Hosoyama A."/>
            <person name="Uohara A."/>
            <person name="Ohji S."/>
            <person name="Ichikawa N."/>
        </authorList>
    </citation>
    <scope>NUCLEOTIDE SEQUENCE [LARGE SCALE GENOMIC DNA]</scope>
    <source>
        <strain evidence="6 7">NBRC 12675</strain>
    </source>
</reference>
<dbReference type="Proteomes" id="UP000319525">
    <property type="component" value="Unassembled WGS sequence"/>
</dbReference>
<dbReference type="PANTHER" id="PTHR30055">
    <property type="entry name" value="HTH-TYPE TRANSCRIPTIONAL REGULATOR RUTR"/>
    <property type="match status" value="1"/>
</dbReference>
<dbReference type="Pfam" id="PF00440">
    <property type="entry name" value="TetR_N"/>
    <property type="match status" value="1"/>
</dbReference>
<dbReference type="GO" id="GO:0003700">
    <property type="term" value="F:DNA-binding transcription factor activity"/>
    <property type="evidence" value="ECO:0007669"/>
    <property type="project" value="TreeGrafter"/>
</dbReference>
<dbReference type="AlphaFoldDB" id="A0A4Y3QH68"/>
<dbReference type="InterPro" id="IPR050109">
    <property type="entry name" value="HTH-type_TetR-like_transc_reg"/>
</dbReference>